<accession>A0A2P4YC72</accession>
<protein>
    <submittedName>
        <fullName evidence="2">Uncharacterized protein</fullName>
    </submittedName>
</protein>
<organism evidence="2 3">
    <name type="scientific">Phytophthora palmivora</name>
    <dbReference type="NCBI Taxonomy" id="4796"/>
    <lineage>
        <taxon>Eukaryota</taxon>
        <taxon>Sar</taxon>
        <taxon>Stramenopiles</taxon>
        <taxon>Oomycota</taxon>
        <taxon>Peronosporomycetes</taxon>
        <taxon>Peronosporales</taxon>
        <taxon>Peronosporaceae</taxon>
        <taxon>Phytophthora</taxon>
    </lineage>
</organism>
<keyword evidence="3" id="KW-1185">Reference proteome</keyword>
<feature type="chain" id="PRO_5015179403" evidence="1">
    <location>
        <begin position="21"/>
        <end position="156"/>
    </location>
</feature>
<comment type="caution">
    <text evidence="2">The sequence shown here is derived from an EMBL/GenBank/DDBJ whole genome shotgun (WGS) entry which is preliminary data.</text>
</comment>
<evidence type="ECO:0000313" key="2">
    <source>
        <dbReference type="EMBL" id="POM75413.1"/>
    </source>
</evidence>
<proteinExistence type="predicted"/>
<keyword evidence="1" id="KW-0732">Signal</keyword>
<name>A0A2P4YC72_9STRA</name>
<sequence>MLKQLAFVSALFQTSIISRAAGHGNIYDPKPEGKGGDYTYYFGGPAGSIDMPELVGKSNYGEYYKGVDTWFSKNNVDSVKDFVTTYMPDVAECGNTKKKGTPQPLPSDGYVKHDTLGSSHPGPCEIWCDNTRVFHDVNCAGKYAGQVPTEIPIDHL</sequence>
<dbReference type="Proteomes" id="UP000237271">
    <property type="component" value="Unassembled WGS sequence"/>
</dbReference>
<feature type="signal peptide" evidence="1">
    <location>
        <begin position="1"/>
        <end position="20"/>
    </location>
</feature>
<evidence type="ECO:0000256" key="1">
    <source>
        <dbReference type="SAM" id="SignalP"/>
    </source>
</evidence>
<reference evidence="2 3" key="1">
    <citation type="journal article" date="2017" name="Genome Biol. Evol.">
        <title>Phytophthora megakarya and P. palmivora, closely related causal agents of cacao black pod rot, underwent increases in genome sizes and gene numbers by different mechanisms.</title>
        <authorList>
            <person name="Ali S.S."/>
            <person name="Shao J."/>
            <person name="Lary D.J."/>
            <person name="Kronmiller B."/>
            <person name="Shen D."/>
            <person name="Strem M.D."/>
            <person name="Amoako-Attah I."/>
            <person name="Akrofi A.Y."/>
            <person name="Begoude B.A."/>
            <person name="Ten Hoopen G.M."/>
            <person name="Coulibaly K."/>
            <person name="Kebe B.I."/>
            <person name="Melnick R.L."/>
            <person name="Guiltinan M.J."/>
            <person name="Tyler B.M."/>
            <person name="Meinhardt L.W."/>
            <person name="Bailey B.A."/>
        </authorList>
    </citation>
    <scope>NUCLEOTIDE SEQUENCE [LARGE SCALE GENOMIC DNA]</scope>
    <source>
        <strain evidence="3">sbr112.9</strain>
    </source>
</reference>
<dbReference type="EMBL" id="NCKW01003842">
    <property type="protein sequence ID" value="POM75413.1"/>
    <property type="molecule type" value="Genomic_DNA"/>
</dbReference>
<gene>
    <name evidence="2" type="ORF">PHPALM_7489</name>
</gene>
<evidence type="ECO:0000313" key="3">
    <source>
        <dbReference type="Proteomes" id="UP000237271"/>
    </source>
</evidence>
<dbReference type="OrthoDB" id="121828at2759"/>
<dbReference type="AlphaFoldDB" id="A0A2P4YC72"/>